<organism evidence="4 5">
    <name type="scientific">Aspergillus niger (strain ATCC 1015 / CBS 113.46 / FGSC A1144 / LSHB Ac4 / NCTC 3858a / NRRL 328 / USDA 3528.7)</name>
    <dbReference type="NCBI Taxonomy" id="380704"/>
    <lineage>
        <taxon>Eukaryota</taxon>
        <taxon>Fungi</taxon>
        <taxon>Dikarya</taxon>
        <taxon>Ascomycota</taxon>
        <taxon>Pezizomycotina</taxon>
        <taxon>Eurotiomycetes</taxon>
        <taxon>Eurotiomycetidae</taxon>
        <taxon>Eurotiales</taxon>
        <taxon>Aspergillaceae</taxon>
        <taxon>Aspergillus</taxon>
        <taxon>Aspergillus subgen. Circumdati</taxon>
    </lineage>
</organism>
<name>G3XX94_ASPNA</name>
<evidence type="ECO:0000256" key="1">
    <source>
        <dbReference type="SAM" id="MobiDB-lite"/>
    </source>
</evidence>
<dbReference type="Proteomes" id="UP000009038">
    <property type="component" value="Unassembled WGS sequence"/>
</dbReference>
<evidence type="ECO:0000256" key="2">
    <source>
        <dbReference type="SAM" id="Phobius"/>
    </source>
</evidence>
<keyword evidence="3" id="KW-0732">Signal</keyword>
<dbReference type="HOGENOM" id="CLU_055859_6_1_1"/>
<dbReference type="OrthoDB" id="5215637at2759"/>
<keyword evidence="2" id="KW-0472">Membrane</keyword>
<protein>
    <submittedName>
        <fullName evidence="4">Uncharacterized protein</fullName>
    </submittedName>
</protein>
<evidence type="ECO:0000256" key="3">
    <source>
        <dbReference type="SAM" id="SignalP"/>
    </source>
</evidence>
<sequence>MWLNYLLLIALLERLVAGTTCYFPEGNVAEDYTPCSDNGVSFCCNKDSICLSNGLCTSMHQPYVLGRGACTSQSWNDTSVCDDVCHGITTAWSSACSLILYGTVNGVKLYCPNSIISNGTDSLGCANGVSPISVGTGKPIAGKAYLASYSLLPTASTATSTATATSTTELDTSSPSTSTTADESCSSSTAANSNQVSRATVTAVGAGVGVPLGLLALASLGYGFNERRKRLQLQNASPNMYQMPAASSTSYRSRNVGAKELSGHIPLHELDT</sequence>
<keyword evidence="2" id="KW-0812">Transmembrane</keyword>
<feature type="chain" id="PRO_5003460170" evidence="3">
    <location>
        <begin position="19"/>
        <end position="272"/>
    </location>
</feature>
<reference evidence="4 5" key="1">
    <citation type="journal article" date="2011" name="Genome Res.">
        <title>Comparative genomics of citric-acid-producing Aspergillus niger ATCC 1015 versus enzyme-producing CBS 513.88.</title>
        <authorList>
            <person name="Andersen M.R."/>
            <person name="Salazar M.P."/>
            <person name="Schaap P.J."/>
            <person name="van de Vondervoort P.J."/>
            <person name="Culley D."/>
            <person name="Thykaer J."/>
            <person name="Frisvad J.C."/>
            <person name="Nielsen K.F."/>
            <person name="Albang R."/>
            <person name="Albermann K."/>
            <person name="Berka R.M."/>
            <person name="Braus G.H."/>
            <person name="Braus-Stromeyer S.A."/>
            <person name="Corrochano L.M."/>
            <person name="Dai Z."/>
            <person name="van Dijck P.W."/>
            <person name="Hofmann G."/>
            <person name="Lasure L.L."/>
            <person name="Magnuson J.K."/>
            <person name="Menke H."/>
            <person name="Meijer M."/>
            <person name="Meijer S.L."/>
            <person name="Nielsen J.B."/>
            <person name="Nielsen M.L."/>
            <person name="van Ooyen A.J."/>
            <person name="Pel H.J."/>
            <person name="Poulsen L."/>
            <person name="Samson R.A."/>
            <person name="Stam H."/>
            <person name="Tsang A."/>
            <person name="van den Brink J.M."/>
            <person name="Atkins A."/>
            <person name="Aerts A."/>
            <person name="Shapiro H."/>
            <person name="Pangilinan J."/>
            <person name="Salamov A."/>
            <person name="Lou Y."/>
            <person name="Lindquist E."/>
            <person name="Lucas S."/>
            <person name="Grimwood J."/>
            <person name="Grigoriev I.V."/>
            <person name="Kubicek C.P."/>
            <person name="Martinez D."/>
            <person name="van Peij N.N."/>
            <person name="Roubos J.A."/>
            <person name="Nielsen J."/>
            <person name="Baker S.E."/>
        </authorList>
    </citation>
    <scope>NUCLEOTIDE SEQUENCE [LARGE SCALE GENOMIC DNA]</scope>
    <source>
        <strain evidence="5">ATCC 1015 / CBS 113.46 / FGSC A1144 / LSHB Ac4 / NCTC 3858a / NRRL 328 / USDA 3528.7</strain>
    </source>
</reference>
<gene>
    <name evidence="4" type="ORF">ASPNIDRAFT_40885</name>
</gene>
<comment type="caution">
    <text evidence="4">The sequence shown here is derived from an EMBL/GenBank/DDBJ whole genome shotgun (WGS) entry which is preliminary data.</text>
</comment>
<proteinExistence type="predicted"/>
<accession>G3XX94</accession>
<keyword evidence="2" id="KW-1133">Transmembrane helix</keyword>
<evidence type="ECO:0000313" key="5">
    <source>
        <dbReference type="Proteomes" id="UP000009038"/>
    </source>
</evidence>
<feature type="signal peptide" evidence="3">
    <location>
        <begin position="1"/>
        <end position="18"/>
    </location>
</feature>
<feature type="compositionally biased region" description="Low complexity" evidence="1">
    <location>
        <begin position="161"/>
        <end position="184"/>
    </location>
</feature>
<dbReference type="VEuPathDB" id="FungiDB:ASPNIDRAFT2_1157665"/>
<feature type="transmembrane region" description="Helical" evidence="2">
    <location>
        <begin position="203"/>
        <end position="224"/>
    </location>
</feature>
<evidence type="ECO:0000313" key="4">
    <source>
        <dbReference type="EMBL" id="EHA24964.1"/>
    </source>
</evidence>
<dbReference type="AlphaFoldDB" id="G3XX94"/>
<dbReference type="STRING" id="380704.G3XX94"/>
<feature type="region of interest" description="Disordered" evidence="1">
    <location>
        <begin position="161"/>
        <end position="192"/>
    </location>
</feature>
<dbReference type="EMBL" id="ACJE01000008">
    <property type="protein sequence ID" value="EHA24964.1"/>
    <property type="molecule type" value="Genomic_DNA"/>
</dbReference>